<name>X1IWS0_9ZZZZ</name>
<evidence type="ECO:0000313" key="2">
    <source>
        <dbReference type="EMBL" id="GAH86906.1"/>
    </source>
</evidence>
<dbReference type="AlphaFoldDB" id="X1IWS0"/>
<dbReference type="EMBL" id="BARU01043961">
    <property type="protein sequence ID" value="GAH86906.1"/>
    <property type="molecule type" value="Genomic_DNA"/>
</dbReference>
<reference evidence="2" key="1">
    <citation type="journal article" date="2014" name="Front. Microbiol.">
        <title>High frequency of phylogenetically diverse reductive dehalogenase-homologous genes in deep subseafloor sedimentary metagenomes.</title>
        <authorList>
            <person name="Kawai M."/>
            <person name="Futagami T."/>
            <person name="Toyoda A."/>
            <person name="Takaki Y."/>
            <person name="Nishi S."/>
            <person name="Hori S."/>
            <person name="Arai W."/>
            <person name="Tsubouchi T."/>
            <person name="Morono Y."/>
            <person name="Uchiyama I."/>
            <person name="Ito T."/>
            <person name="Fujiyama A."/>
            <person name="Inagaki F."/>
            <person name="Takami H."/>
        </authorList>
    </citation>
    <scope>NUCLEOTIDE SEQUENCE</scope>
    <source>
        <strain evidence="2">Expedition CK06-06</strain>
    </source>
</reference>
<organism evidence="2">
    <name type="scientific">marine sediment metagenome</name>
    <dbReference type="NCBI Taxonomy" id="412755"/>
    <lineage>
        <taxon>unclassified sequences</taxon>
        <taxon>metagenomes</taxon>
        <taxon>ecological metagenomes</taxon>
    </lineage>
</organism>
<comment type="caution">
    <text evidence="2">The sequence shown here is derived from an EMBL/GenBank/DDBJ whole genome shotgun (WGS) entry which is preliminary data.</text>
</comment>
<feature type="compositionally biased region" description="Basic and acidic residues" evidence="1">
    <location>
        <begin position="1"/>
        <end position="19"/>
    </location>
</feature>
<protein>
    <submittedName>
        <fullName evidence="2">Uncharacterized protein</fullName>
    </submittedName>
</protein>
<feature type="region of interest" description="Disordered" evidence="1">
    <location>
        <begin position="1"/>
        <end position="41"/>
    </location>
</feature>
<accession>X1IWS0</accession>
<evidence type="ECO:0000256" key="1">
    <source>
        <dbReference type="SAM" id="MobiDB-lite"/>
    </source>
</evidence>
<gene>
    <name evidence="2" type="ORF">S03H2_67210</name>
</gene>
<proteinExistence type="predicted"/>
<sequence length="56" mass="6764">MTDFPESDREDRNDCHIEAIQEGPPFNNMETGYTDQYDDEDKNKWSPHVELILQYW</sequence>